<feature type="transmembrane region" description="Helical" evidence="10">
    <location>
        <begin position="30"/>
        <end position="52"/>
    </location>
</feature>
<proteinExistence type="predicted"/>
<feature type="transmembrane region" description="Helical" evidence="10">
    <location>
        <begin position="86"/>
        <end position="109"/>
    </location>
</feature>
<gene>
    <name evidence="13" type="primary">corC_2</name>
    <name evidence="13" type="ORF">AMLFYP55_00339</name>
</gene>
<dbReference type="CDD" id="cd04590">
    <property type="entry name" value="CBS_pair_CorC_HlyC_assoc"/>
    <property type="match status" value="1"/>
</dbReference>
<evidence type="ECO:0000256" key="2">
    <source>
        <dbReference type="ARBA" id="ARBA00022475"/>
    </source>
</evidence>
<feature type="domain" description="CBS" evidence="11">
    <location>
        <begin position="253"/>
        <end position="314"/>
    </location>
</feature>
<dbReference type="Pfam" id="PF00571">
    <property type="entry name" value="CBS"/>
    <property type="match status" value="2"/>
</dbReference>
<dbReference type="InterPro" id="IPR044751">
    <property type="entry name" value="Ion_transp-like_CBS"/>
</dbReference>
<dbReference type="InterPro" id="IPR016169">
    <property type="entry name" value="FAD-bd_PCMH_sub2"/>
</dbReference>
<comment type="subcellular location">
    <subcellularLocation>
        <location evidence="1">Cell membrane</location>
        <topology evidence="1">Multi-pass membrane protein</topology>
    </subcellularLocation>
</comment>
<dbReference type="PANTHER" id="PTHR43099:SF5">
    <property type="entry name" value="HLYC_CORC FAMILY TRANSPORTER"/>
    <property type="match status" value="1"/>
</dbReference>
<feature type="transmembrane region" description="Helical" evidence="10">
    <location>
        <begin position="164"/>
        <end position="187"/>
    </location>
</feature>
<keyword evidence="4" id="KW-0677">Repeat</keyword>
<evidence type="ECO:0000256" key="6">
    <source>
        <dbReference type="ARBA" id="ARBA00023122"/>
    </source>
</evidence>
<keyword evidence="7 9" id="KW-0472">Membrane</keyword>
<feature type="transmembrane region" description="Helical" evidence="10">
    <location>
        <begin position="129"/>
        <end position="152"/>
    </location>
</feature>
<evidence type="ECO:0000256" key="1">
    <source>
        <dbReference type="ARBA" id="ARBA00004651"/>
    </source>
</evidence>
<dbReference type="Pfam" id="PF03471">
    <property type="entry name" value="CorC_HlyC"/>
    <property type="match status" value="1"/>
</dbReference>
<dbReference type="InterPro" id="IPR046342">
    <property type="entry name" value="CBS_dom_sf"/>
</dbReference>
<evidence type="ECO:0000256" key="8">
    <source>
        <dbReference type="PROSITE-ProRule" id="PRU00703"/>
    </source>
</evidence>
<evidence type="ECO:0000256" key="5">
    <source>
        <dbReference type="ARBA" id="ARBA00022989"/>
    </source>
</evidence>
<dbReference type="GO" id="GO:0050660">
    <property type="term" value="F:flavin adenine dinucleotide binding"/>
    <property type="evidence" value="ECO:0007669"/>
    <property type="project" value="InterPro"/>
</dbReference>
<dbReference type="InterPro" id="IPR051676">
    <property type="entry name" value="UPF0053_domain"/>
</dbReference>
<dbReference type="EMBL" id="CACRSS010000001">
    <property type="protein sequence ID" value="VYS78293.1"/>
    <property type="molecule type" value="Genomic_DNA"/>
</dbReference>
<dbReference type="PANTHER" id="PTHR43099">
    <property type="entry name" value="UPF0053 PROTEIN YRKA"/>
    <property type="match status" value="1"/>
</dbReference>
<dbReference type="Gene3D" id="3.10.580.10">
    <property type="entry name" value="CBS-domain"/>
    <property type="match status" value="1"/>
</dbReference>
<dbReference type="SUPFAM" id="SSF56176">
    <property type="entry name" value="FAD-binding/transporter-associated domain-like"/>
    <property type="match status" value="1"/>
</dbReference>
<dbReference type="InterPro" id="IPR002550">
    <property type="entry name" value="CNNM"/>
</dbReference>
<dbReference type="InterPro" id="IPR036318">
    <property type="entry name" value="FAD-bd_PCMH-like_sf"/>
</dbReference>
<dbReference type="OrthoDB" id="9798188at2"/>
<dbReference type="AlphaFoldDB" id="A0A6N2RB04"/>
<keyword evidence="5 9" id="KW-1133">Transmembrane helix</keyword>
<evidence type="ECO:0000313" key="13">
    <source>
        <dbReference type="EMBL" id="VYS78293.1"/>
    </source>
</evidence>
<feature type="domain" description="CNNM transmembrane" evidence="12">
    <location>
        <begin position="24"/>
        <end position="234"/>
    </location>
</feature>
<dbReference type="RefSeq" id="WP_102722846.1">
    <property type="nucleotide sequence ID" value="NZ_CACRSS010000001.1"/>
</dbReference>
<dbReference type="InterPro" id="IPR005170">
    <property type="entry name" value="Transptr-assoc_dom"/>
</dbReference>
<dbReference type="InterPro" id="IPR000644">
    <property type="entry name" value="CBS_dom"/>
</dbReference>
<dbReference type="PROSITE" id="PS51371">
    <property type="entry name" value="CBS"/>
    <property type="match status" value="2"/>
</dbReference>
<accession>A0A6N2RB04</accession>
<evidence type="ECO:0000256" key="9">
    <source>
        <dbReference type="PROSITE-ProRule" id="PRU01193"/>
    </source>
</evidence>
<protein>
    <submittedName>
        <fullName evidence="13">Magnesium and cobalt efflux protein CorC</fullName>
    </submittedName>
</protein>
<dbReference type="SMART" id="SM01091">
    <property type="entry name" value="CorC_HlyC"/>
    <property type="match status" value="1"/>
</dbReference>
<reference evidence="13" key="1">
    <citation type="submission" date="2019-11" db="EMBL/GenBank/DDBJ databases">
        <authorList>
            <person name="Feng L."/>
        </authorList>
    </citation>
    <scope>NUCLEOTIDE SEQUENCE</scope>
    <source>
        <strain evidence="13">AMuciniphilaLFYP55</strain>
    </source>
</reference>
<evidence type="ECO:0000256" key="10">
    <source>
        <dbReference type="SAM" id="Phobius"/>
    </source>
</evidence>
<dbReference type="Pfam" id="PF01595">
    <property type="entry name" value="CNNM"/>
    <property type="match status" value="1"/>
</dbReference>
<keyword evidence="2" id="KW-1003">Cell membrane</keyword>
<evidence type="ECO:0000259" key="12">
    <source>
        <dbReference type="PROSITE" id="PS51846"/>
    </source>
</evidence>
<feature type="domain" description="CBS" evidence="11">
    <location>
        <begin position="317"/>
        <end position="375"/>
    </location>
</feature>
<dbReference type="PROSITE" id="PS51846">
    <property type="entry name" value="CNNM"/>
    <property type="match status" value="1"/>
</dbReference>
<evidence type="ECO:0000256" key="3">
    <source>
        <dbReference type="ARBA" id="ARBA00022692"/>
    </source>
</evidence>
<dbReference type="SUPFAM" id="SSF54631">
    <property type="entry name" value="CBS-domain pair"/>
    <property type="match status" value="1"/>
</dbReference>
<evidence type="ECO:0000259" key="11">
    <source>
        <dbReference type="PROSITE" id="PS51371"/>
    </source>
</evidence>
<name>A0A6N2RB04_9BACT</name>
<evidence type="ECO:0000256" key="7">
    <source>
        <dbReference type="ARBA" id="ARBA00023136"/>
    </source>
</evidence>
<keyword evidence="3 9" id="KW-0812">Transmembrane</keyword>
<evidence type="ECO:0000256" key="4">
    <source>
        <dbReference type="ARBA" id="ARBA00022737"/>
    </source>
</evidence>
<dbReference type="Gene3D" id="3.30.465.10">
    <property type="match status" value="1"/>
</dbReference>
<sequence length="470" mass="52048">MNDPDPLSILAAFGAAEAPGAVPALGGMTLAIAGFILFLLLNAFFVAAEFALMKVRESQLHAGDGVPARTRRKLARARKAVKHLDLYLAACQAGITLSSLALGFLGTFFVAELTAPFLVSLGLGGKVPVYGIALAVTFIFFACCHVIFGEFIPKAMAVRHPDRAALATVPLLHFFYTVFKYTGILGLTDGIARFVLKYLLGIDPRSTACTVHSTDELMYLVEESERSRELTKQEAEISKNALELNDMCVKDVMTPRSEVDVMDLTAPFEENWELARKSRHTRFPLVEGDHLDEVKGWVHVKDLLKLVGQENPDLRSVRRELRVVPDTMPLDSLLTFFLKEHAHFALVVDEFGDSIGLVFLDDVLEQIVGDDIQDEFDQEEMREFVKTGKDTYAVNGAVTLFDLADYLPEMDLDCPGVTTLGGYVISRLGYIPEEGEELKIGRYRAVVTGSDGRRITQILLTRLPEEQEEE</sequence>
<dbReference type="GO" id="GO:0005886">
    <property type="term" value="C:plasma membrane"/>
    <property type="evidence" value="ECO:0007669"/>
    <property type="project" value="UniProtKB-SubCell"/>
</dbReference>
<keyword evidence="6 8" id="KW-0129">CBS domain</keyword>
<organism evidence="13">
    <name type="scientific">Akkermansia muciniphila</name>
    <dbReference type="NCBI Taxonomy" id="239935"/>
    <lineage>
        <taxon>Bacteria</taxon>
        <taxon>Pseudomonadati</taxon>
        <taxon>Verrucomicrobiota</taxon>
        <taxon>Verrucomicrobiia</taxon>
        <taxon>Verrucomicrobiales</taxon>
        <taxon>Akkermansiaceae</taxon>
        <taxon>Akkermansia</taxon>
    </lineage>
</organism>